<dbReference type="Proteomes" id="UP000224080">
    <property type="component" value="Unassembled WGS sequence"/>
</dbReference>
<proteinExistence type="predicted"/>
<name>A0A2B7WST2_9EURO</name>
<feature type="compositionally biased region" description="Basic residues" evidence="1">
    <location>
        <begin position="116"/>
        <end position="126"/>
    </location>
</feature>
<dbReference type="EMBL" id="PDNC01000098">
    <property type="protein sequence ID" value="PGG99638.1"/>
    <property type="molecule type" value="Genomic_DNA"/>
</dbReference>
<evidence type="ECO:0000256" key="1">
    <source>
        <dbReference type="SAM" id="MobiDB-lite"/>
    </source>
</evidence>
<comment type="caution">
    <text evidence="2">The sequence shown here is derived from an EMBL/GenBank/DDBJ whole genome shotgun (WGS) entry which is preliminary data.</text>
</comment>
<organism evidence="2 3">
    <name type="scientific">Blastomyces parvus</name>
    <dbReference type="NCBI Taxonomy" id="2060905"/>
    <lineage>
        <taxon>Eukaryota</taxon>
        <taxon>Fungi</taxon>
        <taxon>Dikarya</taxon>
        <taxon>Ascomycota</taxon>
        <taxon>Pezizomycotina</taxon>
        <taxon>Eurotiomycetes</taxon>
        <taxon>Eurotiomycetidae</taxon>
        <taxon>Onygenales</taxon>
        <taxon>Ajellomycetaceae</taxon>
        <taxon>Blastomyces</taxon>
    </lineage>
</organism>
<feature type="region of interest" description="Disordered" evidence="1">
    <location>
        <begin position="88"/>
        <end position="136"/>
    </location>
</feature>
<sequence length="136" mass="15225">MAIGGCMTLNKQRWDAALGGTMSRWRLLGLQPAFPLWDSNPSQPHTKPSPPPAVYARMETQVPLGGIPLGRYHQQSQKKTHPWRLHGVISDQSEHRLASPSSKGRRDVTNGDTHQRPHGIRKRGLKIAKSQSRPEE</sequence>
<accession>A0A2B7WST2</accession>
<reference evidence="2 3" key="1">
    <citation type="submission" date="2017-10" db="EMBL/GenBank/DDBJ databases">
        <title>Comparative genomics in systemic dimorphic fungi from Ajellomycetaceae.</title>
        <authorList>
            <person name="Munoz J.F."/>
            <person name="Mcewen J.G."/>
            <person name="Clay O.K."/>
            <person name="Cuomo C.A."/>
        </authorList>
    </citation>
    <scope>NUCLEOTIDE SEQUENCE [LARGE SCALE GENOMIC DNA]</scope>
    <source>
        <strain evidence="2 3">UAMH130</strain>
    </source>
</reference>
<protein>
    <submittedName>
        <fullName evidence="2">Uncharacterized protein</fullName>
    </submittedName>
</protein>
<evidence type="ECO:0000313" key="3">
    <source>
        <dbReference type="Proteomes" id="UP000224080"/>
    </source>
</evidence>
<feature type="compositionally biased region" description="Basic and acidic residues" evidence="1">
    <location>
        <begin position="104"/>
        <end position="115"/>
    </location>
</feature>
<keyword evidence="3" id="KW-1185">Reference proteome</keyword>
<evidence type="ECO:0000313" key="2">
    <source>
        <dbReference type="EMBL" id="PGG99638.1"/>
    </source>
</evidence>
<gene>
    <name evidence="2" type="ORF">GX51_06193</name>
</gene>
<dbReference type="AlphaFoldDB" id="A0A2B7WST2"/>